<evidence type="ECO:0000313" key="11">
    <source>
        <dbReference type="Proteomes" id="UP000767854"/>
    </source>
</evidence>
<sequence length="217" mass="24259">MIQIAVDGPAGSGKSTVAREVAKRLGIVYLDTGAMYRAVTYQTLIEKRSVQNAHDLEIIVEALELEVAPGQIWANGKNVTEAIRQPEISRNVSYVAMDAYVRKCMVDLQRKIAGTQSVIMDGRDIGTHVLPNAKFKFFLTATAEERAKRRQIELDKAGYSVDYKALVDEINERDRLDSEREVSPLKIADDAEIIDTTELTTDQVIDLILKKIAYTNE</sequence>
<keyword evidence="5 8" id="KW-0067">ATP-binding</keyword>
<dbReference type="EMBL" id="JAFBDT010000006">
    <property type="protein sequence ID" value="MBM7561541.1"/>
    <property type="molecule type" value="Genomic_DNA"/>
</dbReference>
<accession>A0ABS2MQ72</accession>
<evidence type="ECO:0000259" key="9">
    <source>
        <dbReference type="Pfam" id="PF02224"/>
    </source>
</evidence>
<reference evidence="10 11" key="1">
    <citation type="submission" date="2021-01" db="EMBL/GenBank/DDBJ databases">
        <title>Genomic Encyclopedia of Type Strains, Phase IV (KMG-IV): sequencing the most valuable type-strain genomes for metagenomic binning, comparative biology and taxonomic classification.</title>
        <authorList>
            <person name="Goeker M."/>
        </authorList>
    </citation>
    <scope>NUCLEOTIDE SEQUENCE [LARGE SCALE GENOMIC DNA]</scope>
    <source>
        <strain evidence="10 11">DSM 24436</strain>
    </source>
</reference>
<keyword evidence="4 8" id="KW-0418">Kinase</keyword>
<dbReference type="InterPro" id="IPR027417">
    <property type="entry name" value="P-loop_NTPase"/>
</dbReference>
<evidence type="ECO:0000256" key="3">
    <source>
        <dbReference type="ARBA" id="ARBA00022741"/>
    </source>
</evidence>
<dbReference type="SUPFAM" id="SSF52540">
    <property type="entry name" value="P-loop containing nucleoside triphosphate hydrolases"/>
    <property type="match status" value="1"/>
</dbReference>
<feature type="binding site" evidence="8">
    <location>
        <begin position="8"/>
        <end position="16"/>
    </location>
    <ligand>
        <name>ATP</name>
        <dbReference type="ChEBI" id="CHEBI:30616"/>
    </ligand>
</feature>
<dbReference type="CDD" id="cd02020">
    <property type="entry name" value="CMPK"/>
    <property type="match status" value="1"/>
</dbReference>
<dbReference type="RefSeq" id="WP_341534654.1">
    <property type="nucleotide sequence ID" value="NZ_JAFBDT010000006.1"/>
</dbReference>
<evidence type="ECO:0000256" key="6">
    <source>
        <dbReference type="ARBA" id="ARBA00047615"/>
    </source>
</evidence>
<evidence type="ECO:0000313" key="10">
    <source>
        <dbReference type="EMBL" id="MBM7561541.1"/>
    </source>
</evidence>
<evidence type="ECO:0000256" key="8">
    <source>
        <dbReference type="HAMAP-Rule" id="MF_00238"/>
    </source>
</evidence>
<dbReference type="InterPro" id="IPR003136">
    <property type="entry name" value="Cytidylate_kin"/>
</dbReference>
<dbReference type="PANTHER" id="PTHR21299">
    <property type="entry name" value="CYTIDYLATE KINASE/PANTOATE-BETA-ALANINE LIGASE"/>
    <property type="match status" value="1"/>
</dbReference>
<dbReference type="HAMAP" id="MF_00238">
    <property type="entry name" value="Cytidyl_kinase_type1"/>
    <property type="match status" value="1"/>
</dbReference>
<evidence type="ECO:0000256" key="1">
    <source>
        <dbReference type="ARBA" id="ARBA00009427"/>
    </source>
</evidence>
<keyword evidence="2 8" id="KW-0808">Transferase</keyword>
<comment type="subcellular location">
    <subcellularLocation>
        <location evidence="8">Cytoplasm</location>
    </subcellularLocation>
</comment>
<proteinExistence type="inferred from homology"/>
<protein>
    <recommendedName>
        <fullName evidence="8">Cytidylate kinase</fullName>
        <shortName evidence="8">CK</shortName>
        <ecNumber evidence="8">2.7.4.25</ecNumber>
    </recommendedName>
    <alternativeName>
        <fullName evidence="8">Cytidine monophosphate kinase</fullName>
        <shortName evidence="8">CMP kinase</shortName>
    </alternativeName>
</protein>
<evidence type="ECO:0000256" key="5">
    <source>
        <dbReference type="ARBA" id="ARBA00022840"/>
    </source>
</evidence>
<gene>
    <name evidence="8" type="primary">cmk</name>
    <name evidence="10" type="ORF">JOC49_001061</name>
</gene>
<dbReference type="Pfam" id="PF02224">
    <property type="entry name" value="Cytidylate_kin"/>
    <property type="match status" value="1"/>
</dbReference>
<dbReference type="EC" id="2.7.4.25" evidence="8"/>
<dbReference type="NCBIfam" id="TIGR00017">
    <property type="entry name" value="cmk"/>
    <property type="match status" value="1"/>
</dbReference>
<organism evidence="10 11">
    <name type="scientific">Fusibacter tunisiensis</name>
    <dbReference type="NCBI Taxonomy" id="1008308"/>
    <lineage>
        <taxon>Bacteria</taxon>
        <taxon>Bacillati</taxon>
        <taxon>Bacillota</taxon>
        <taxon>Clostridia</taxon>
        <taxon>Eubacteriales</taxon>
        <taxon>Eubacteriales Family XII. Incertae Sedis</taxon>
        <taxon>Fusibacter</taxon>
    </lineage>
</organism>
<dbReference type="InterPro" id="IPR011994">
    <property type="entry name" value="Cytidylate_kinase_dom"/>
</dbReference>
<feature type="domain" description="Cytidylate kinase" evidence="9">
    <location>
        <begin position="4"/>
        <end position="212"/>
    </location>
</feature>
<dbReference type="PANTHER" id="PTHR21299:SF2">
    <property type="entry name" value="CYTIDYLATE KINASE"/>
    <property type="match status" value="1"/>
</dbReference>
<keyword evidence="8" id="KW-0963">Cytoplasm</keyword>
<name>A0ABS2MQ72_9FIRM</name>
<dbReference type="Gene3D" id="3.40.50.300">
    <property type="entry name" value="P-loop containing nucleotide triphosphate hydrolases"/>
    <property type="match status" value="1"/>
</dbReference>
<dbReference type="GO" id="GO:0016301">
    <property type="term" value="F:kinase activity"/>
    <property type="evidence" value="ECO:0007669"/>
    <property type="project" value="UniProtKB-KW"/>
</dbReference>
<comment type="catalytic activity">
    <reaction evidence="6 8">
        <text>dCMP + ATP = dCDP + ADP</text>
        <dbReference type="Rhea" id="RHEA:25094"/>
        <dbReference type="ChEBI" id="CHEBI:30616"/>
        <dbReference type="ChEBI" id="CHEBI:57566"/>
        <dbReference type="ChEBI" id="CHEBI:58593"/>
        <dbReference type="ChEBI" id="CHEBI:456216"/>
        <dbReference type="EC" id="2.7.4.25"/>
    </reaction>
</comment>
<evidence type="ECO:0000256" key="2">
    <source>
        <dbReference type="ARBA" id="ARBA00022679"/>
    </source>
</evidence>
<evidence type="ECO:0000256" key="7">
    <source>
        <dbReference type="ARBA" id="ARBA00048478"/>
    </source>
</evidence>
<comment type="similarity">
    <text evidence="1 8">Belongs to the cytidylate kinase family. Type 1 subfamily.</text>
</comment>
<keyword evidence="3 8" id="KW-0547">Nucleotide-binding</keyword>
<comment type="caution">
    <text evidence="10">The sequence shown here is derived from an EMBL/GenBank/DDBJ whole genome shotgun (WGS) entry which is preliminary data.</text>
</comment>
<evidence type="ECO:0000256" key="4">
    <source>
        <dbReference type="ARBA" id="ARBA00022777"/>
    </source>
</evidence>
<keyword evidence="11" id="KW-1185">Reference proteome</keyword>
<dbReference type="Proteomes" id="UP000767854">
    <property type="component" value="Unassembled WGS sequence"/>
</dbReference>
<comment type="catalytic activity">
    <reaction evidence="7 8">
        <text>CMP + ATP = CDP + ADP</text>
        <dbReference type="Rhea" id="RHEA:11600"/>
        <dbReference type="ChEBI" id="CHEBI:30616"/>
        <dbReference type="ChEBI" id="CHEBI:58069"/>
        <dbReference type="ChEBI" id="CHEBI:60377"/>
        <dbReference type="ChEBI" id="CHEBI:456216"/>
        <dbReference type="EC" id="2.7.4.25"/>
    </reaction>
</comment>